<dbReference type="Pfam" id="PF13386">
    <property type="entry name" value="DsbD_2"/>
    <property type="match status" value="1"/>
</dbReference>
<evidence type="ECO:0000256" key="1">
    <source>
        <dbReference type="SAM" id="Phobius"/>
    </source>
</evidence>
<accession>A0ABV8SBT4</accession>
<dbReference type="EMBL" id="JBHSED010000025">
    <property type="protein sequence ID" value="MFC4304470.1"/>
    <property type="molecule type" value="Genomic_DNA"/>
</dbReference>
<dbReference type="InterPro" id="IPR039447">
    <property type="entry name" value="UreH-like_TM_dom"/>
</dbReference>
<comment type="caution">
    <text evidence="3">The sequence shown here is derived from an EMBL/GenBank/DDBJ whole genome shotgun (WGS) entry which is preliminary data.</text>
</comment>
<dbReference type="PANTHER" id="PTHR42208">
    <property type="entry name" value="HEAVY METAL TRANSPORTER-RELATED"/>
    <property type="match status" value="1"/>
</dbReference>
<name>A0ABV8SBT4_9BACL</name>
<keyword evidence="1" id="KW-0472">Membrane</keyword>
<evidence type="ECO:0000259" key="2">
    <source>
        <dbReference type="Pfam" id="PF13386"/>
    </source>
</evidence>
<organism evidence="3 4">
    <name type="scientific">Cohnella boryungensis</name>
    <dbReference type="NCBI Taxonomy" id="768479"/>
    <lineage>
        <taxon>Bacteria</taxon>
        <taxon>Bacillati</taxon>
        <taxon>Bacillota</taxon>
        <taxon>Bacilli</taxon>
        <taxon>Bacillales</taxon>
        <taxon>Paenibacillaceae</taxon>
        <taxon>Cohnella</taxon>
    </lineage>
</organism>
<feature type="transmembrane region" description="Helical" evidence="1">
    <location>
        <begin position="161"/>
        <end position="183"/>
    </location>
</feature>
<dbReference type="RefSeq" id="WP_204605948.1">
    <property type="nucleotide sequence ID" value="NZ_JBHSED010000025.1"/>
</dbReference>
<protein>
    <submittedName>
        <fullName evidence="3">Sulfite exporter TauE/SafE family protein</fullName>
    </submittedName>
</protein>
<proteinExistence type="predicted"/>
<feature type="transmembrane region" description="Helical" evidence="1">
    <location>
        <begin position="129"/>
        <end position="149"/>
    </location>
</feature>
<evidence type="ECO:0000313" key="3">
    <source>
        <dbReference type="EMBL" id="MFC4304470.1"/>
    </source>
</evidence>
<feature type="transmembrane region" description="Helical" evidence="1">
    <location>
        <begin position="195"/>
        <end position="214"/>
    </location>
</feature>
<dbReference type="PANTHER" id="PTHR42208:SF1">
    <property type="entry name" value="HEAVY METAL TRANSPORTER"/>
    <property type="match status" value="1"/>
</dbReference>
<dbReference type="Proteomes" id="UP001595755">
    <property type="component" value="Unassembled WGS sequence"/>
</dbReference>
<gene>
    <name evidence="3" type="ORF">ACFO1S_13665</name>
</gene>
<sequence length="227" mass="24132">MISAQTLLLVALAGLMGAPHCLVMCGGISSSYILNSPRNPMASAIAYHAGRITTYTVTGGLMGLIGSFLNVAGAYIGLQSIASIVGGILIIVWTYKRYALPYQHRIGVIGRRANEALAAAGIRREWPGVYLSGVMLGFIPCGLTYAMQIQAAASGTWAGGMLLLLVFGLSTLPVFILLTIFALRLNKTHRKGMRVTGAALAYIMGLLSILKGLSANDWIPGVHPWLW</sequence>
<reference evidence="4" key="1">
    <citation type="journal article" date="2019" name="Int. J. Syst. Evol. Microbiol.">
        <title>The Global Catalogue of Microorganisms (GCM) 10K type strain sequencing project: providing services to taxonomists for standard genome sequencing and annotation.</title>
        <authorList>
            <consortium name="The Broad Institute Genomics Platform"/>
            <consortium name="The Broad Institute Genome Sequencing Center for Infectious Disease"/>
            <person name="Wu L."/>
            <person name="Ma J."/>
        </authorList>
    </citation>
    <scope>NUCLEOTIDE SEQUENCE [LARGE SCALE GENOMIC DNA]</scope>
    <source>
        <strain evidence="4">CGMCC 4.1641</strain>
    </source>
</reference>
<evidence type="ECO:0000313" key="4">
    <source>
        <dbReference type="Proteomes" id="UP001595755"/>
    </source>
</evidence>
<keyword evidence="4" id="KW-1185">Reference proteome</keyword>
<keyword evidence="1" id="KW-0812">Transmembrane</keyword>
<keyword evidence="1" id="KW-1133">Transmembrane helix</keyword>
<feature type="domain" description="Urease accessory protein UreH-like transmembrane" evidence="2">
    <location>
        <begin position="11"/>
        <end position="206"/>
    </location>
</feature>
<feature type="transmembrane region" description="Helical" evidence="1">
    <location>
        <begin position="72"/>
        <end position="95"/>
    </location>
</feature>